<dbReference type="InterPro" id="IPR036388">
    <property type="entry name" value="WH-like_DNA-bd_sf"/>
</dbReference>
<dbReference type="AlphaFoldDB" id="A0A6B3W2C8"/>
<dbReference type="PANTHER" id="PTHR43252">
    <property type="entry name" value="TRANSCRIPTIONAL REGULATOR YQJI"/>
    <property type="match status" value="1"/>
</dbReference>
<keyword evidence="4" id="KW-1185">Reference proteome</keyword>
<dbReference type="Proteomes" id="UP000472971">
    <property type="component" value="Unassembled WGS sequence"/>
</dbReference>
<dbReference type="PANTHER" id="PTHR43252:SF6">
    <property type="entry name" value="NEGATIVE TRANSCRIPTION REGULATOR PADR"/>
    <property type="match status" value="1"/>
</dbReference>
<dbReference type="EMBL" id="JACEIO010000029">
    <property type="protein sequence ID" value="MBA4537857.1"/>
    <property type="molecule type" value="Genomic_DNA"/>
</dbReference>
<dbReference type="InterPro" id="IPR005149">
    <property type="entry name" value="Tscrpt_reg_PadR_N"/>
</dbReference>
<gene>
    <name evidence="3" type="ORF">G4D64_11530</name>
    <name evidence="2" type="ORF">H1Z61_12140</name>
</gene>
<evidence type="ECO:0000313" key="3">
    <source>
        <dbReference type="EMBL" id="NEY82113.1"/>
    </source>
</evidence>
<proteinExistence type="predicted"/>
<dbReference type="Pfam" id="PF03551">
    <property type="entry name" value="PadR"/>
    <property type="match status" value="1"/>
</dbReference>
<organism evidence="3 4">
    <name type="scientific">Bacillus aquiflavi</name>
    <dbReference type="NCBI Taxonomy" id="2672567"/>
    <lineage>
        <taxon>Bacteria</taxon>
        <taxon>Bacillati</taxon>
        <taxon>Bacillota</taxon>
        <taxon>Bacilli</taxon>
        <taxon>Bacillales</taxon>
        <taxon>Bacillaceae</taxon>
        <taxon>Bacillus</taxon>
    </lineage>
</organism>
<dbReference type="SUPFAM" id="SSF46785">
    <property type="entry name" value="Winged helix' DNA-binding domain"/>
    <property type="match status" value="1"/>
</dbReference>
<comment type="caution">
    <text evidence="3">The sequence shown here is derived from an EMBL/GenBank/DDBJ whole genome shotgun (WGS) entry which is preliminary data.</text>
</comment>
<protein>
    <submittedName>
        <fullName evidence="3">PadR family transcriptional regulator</fullName>
    </submittedName>
</protein>
<reference evidence="3 4" key="1">
    <citation type="submission" date="2020-02" db="EMBL/GenBank/DDBJ databases">
        <title>Bacillus aquiflavi sp. nov., isolated from yellow water of strong flavor Chinese baijiu in Yibin region of China.</title>
        <authorList>
            <person name="Xie J."/>
        </authorList>
    </citation>
    <scope>NUCLEOTIDE SEQUENCE [LARGE SCALE GENOMIC DNA]</scope>
    <source>
        <strain evidence="3 4">3H-10</strain>
    </source>
</reference>
<evidence type="ECO:0000313" key="5">
    <source>
        <dbReference type="Proteomes" id="UP000570010"/>
    </source>
</evidence>
<evidence type="ECO:0000259" key="1">
    <source>
        <dbReference type="Pfam" id="PF03551"/>
    </source>
</evidence>
<dbReference type="EMBL" id="JAAIWN010000027">
    <property type="protein sequence ID" value="NEY82113.1"/>
    <property type="molecule type" value="Genomic_DNA"/>
</dbReference>
<sequence length="163" mass="19586">MSVKHAILGLLYQKPRHGYEIKTEFDKLVYNKWSLNTGQVYTTLDRLMRDLLVEPIGEDEKDRKQYKITEAGIKELQTWLLKPVKHSLLKDEFYFKILCARRIHFHEVKEMIKQQRQLIVKEILMLTQFKNELDENTDKDMLWLIEGGLLHLDADLRWLEMLD</sequence>
<accession>A0A6B3W2C8</accession>
<reference evidence="2 5" key="2">
    <citation type="submission" date="2020-07" db="EMBL/GenBank/DDBJ databases">
        <authorList>
            <person name="Feng H."/>
        </authorList>
    </citation>
    <scope>NUCLEOTIDE SEQUENCE [LARGE SCALE GENOMIC DNA]</scope>
    <source>
        <strain evidence="5">s-12</strain>
        <strain evidence="2">S-12</strain>
    </source>
</reference>
<dbReference type="RefSeq" id="WP_163242501.1">
    <property type="nucleotide sequence ID" value="NZ_JAAIWN010000027.1"/>
</dbReference>
<dbReference type="InterPro" id="IPR036390">
    <property type="entry name" value="WH_DNA-bd_sf"/>
</dbReference>
<dbReference type="Proteomes" id="UP000570010">
    <property type="component" value="Unassembled WGS sequence"/>
</dbReference>
<feature type="domain" description="Transcription regulator PadR N-terminal" evidence="1">
    <location>
        <begin position="7"/>
        <end position="77"/>
    </location>
</feature>
<evidence type="ECO:0000313" key="2">
    <source>
        <dbReference type="EMBL" id="MBA4537857.1"/>
    </source>
</evidence>
<evidence type="ECO:0000313" key="4">
    <source>
        <dbReference type="Proteomes" id="UP000472971"/>
    </source>
</evidence>
<dbReference type="Gene3D" id="1.10.10.10">
    <property type="entry name" value="Winged helix-like DNA-binding domain superfamily/Winged helix DNA-binding domain"/>
    <property type="match status" value="1"/>
</dbReference>
<name>A0A6B3W2C8_9BACI</name>